<dbReference type="EMBL" id="ML770368">
    <property type="protein sequence ID" value="KAE9383671.1"/>
    <property type="molecule type" value="Genomic_DNA"/>
</dbReference>
<accession>A0A6A4GE09</accession>
<reference evidence="1" key="1">
    <citation type="journal article" date="2019" name="Environ. Microbiol.">
        <title>Fungal ecological strategies reflected in gene transcription - a case study of two litter decomposers.</title>
        <authorList>
            <person name="Barbi F."/>
            <person name="Kohler A."/>
            <person name="Barry K."/>
            <person name="Baskaran P."/>
            <person name="Daum C."/>
            <person name="Fauchery L."/>
            <person name="Ihrmark K."/>
            <person name="Kuo A."/>
            <person name="LaButti K."/>
            <person name="Lipzen A."/>
            <person name="Morin E."/>
            <person name="Grigoriev I.V."/>
            <person name="Henrissat B."/>
            <person name="Lindahl B."/>
            <person name="Martin F."/>
        </authorList>
    </citation>
    <scope>NUCLEOTIDE SEQUENCE</scope>
    <source>
        <strain evidence="1">JB14</strain>
    </source>
</reference>
<dbReference type="Proteomes" id="UP000799118">
    <property type="component" value="Unassembled WGS sequence"/>
</dbReference>
<protein>
    <submittedName>
        <fullName evidence="1">Uncharacterized protein</fullName>
    </submittedName>
</protein>
<evidence type="ECO:0000313" key="1">
    <source>
        <dbReference type="EMBL" id="KAE9383671.1"/>
    </source>
</evidence>
<sequence length="191" mass="21829">MSWWCFPFKQLIGVIQKINTNDHKGGEMEATIMKTMARTANIRCWLRRSDCPDAVRLLKGLFDRCFIPVNGTDNSDEFVQRKGTHCAYVAHDGGKLSPFDTHKGNSTIIYRPFAFHPEGQNTGVRLHVRPHEPLSKALHDPFLKYPHFNARTYSSTLREAEDIIELDDVVSPAARYDYSYGRSVLVSLSRQ</sequence>
<evidence type="ECO:0000313" key="2">
    <source>
        <dbReference type="Proteomes" id="UP000799118"/>
    </source>
</evidence>
<dbReference type="AlphaFoldDB" id="A0A6A4GE09"/>
<proteinExistence type="predicted"/>
<gene>
    <name evidence="1" type="ORF">BT96DRAFT_961004</name>
</gene>
<dbReference type="OrthoDB" id="3269001at2759"/>
<name>A0A6A4GE09_9AGAR</name>
<organism evidence="1 2">
    <name type="scientific">Gymnopus androsaceus JB14</name>
    <dbReference type="NCBI Taxonomy" id="1447944"/>
    <lineage>
        <taxon>Eukaryota</taxon>
        <taxon>Fungi</taxon>
        <taxon>Dikarya</taxon>
        <taxon>Basidiomycota</taxon>
        <taxon>Agaricomycotina</taxon>
        <taxon>Agaricomycetes</taxon>
        <taxon>Agaricomycetidae</taxon>
        <taxon>Agaricales</taxon>
        <taxon>Marasmiineae</taxon>
        <taxon>Omphalotaceae</taxon>
        <taxon>Gymnopus</taxon>
    </lineage>
</organism>
<keyword evidence="2" id="KW-1185">Reference proteome</keyword>